<accession>A0A151RE07</accession>
<keyword evidence="2" id="KW-1185">Reference proteome</keyword>
<dbReference type="EMBL" id="KQ483819">
    <property type="protein sequence ID" value="KYP40709.1"/>
    <property type="molecule type" value="Genomic_DNA"/>
</dbReference>
<reference evidence="1" key="1">
    <citation type="journal article" date="2012" name="Nat. Biotechnol.">
        <title>Draft genome sequence of pigeonpea (Cajanus cajan), an orphan legume crop of resource-poor farmers.</title>
        <authorList>
            <person name="Varshney R.K."/>
            <person name="Chen W."/>
            <person name="Li Y."/>
            <person name="Bharti A.K."/>
            <person name="Saxena R.K."/>
            <person name="Schlueter J.A."/>
            <person name="Donoghue M.T."/>
            <person name="Azam S."/>
            <person name="Fan G."/>
            <person name="Whaley A.M."/>
            <person name="Farmer A.D."/>
            <person name="Sheridan J."/>
            <person name="Iwata A."/>
            <person name="Tuteja R."/>
            <person name="Penmetsa R.V."/>
            <person name="Wu W."/>
            <person name="Upadhyaya H.D."/>
            <person name="Yang S.P."/>
            <person name="Shah T."/>
            <person name="Saxena K.B."/>
            <person name="Michael T."/>
            <person name="McCombie W.R."/>
            <person name="Yang B."/>
            <person name="Zhang G."/>
            <person name="Yang H."/>
            <person name="Wang J."/>
            <person name="Spillane C."/>
            <person name="Cook D.R."/>
            <person name="May G.D."/>
            <person name="Xu X."/>
            <person name="Jackson S.A."/>
        </authorList>
    </citation>
    <scope>NUCLEOTIDE SEQUENCE [LARGE SCALE GENOMIC DNA]</scope>
</reference>
<evidence type="ECO:0000313" key="2">
    <source>
        <dbReference type="Proteomes" id="UP000075243"/>
    </source>
</evidence>
<dbReference type="AlphaFoldDB" id="A0A151RE07"/>
<dbReference type="Proteomes" id="UP000075243">
    <property type="component" value="Unassembled WGS sequence"/>
</dbReference>
<sequence>MGIGKNAKEDVKVAQIKRRTAGEGLGFVRDATVPTNNANLNHCSSDLRHLQI</sequence>
<protein>
    <submittedName>
        <fullName evidence="1">Uncharacterized protein</fullName>
    </submittedName>
</protein>
<dbReference type="Gramene" id="C.cajan_36650.t">
    <property type="protein sequence ID" value="C.cajan_36650.t.cds1"/>
    <property type="gene ID" value="C.cajan_36650"/>
</dbReference>
<evidence type="ECO:0000313" key="1">
    <source>
        <dbReference type="EMBL" id="KYP40709.1"/>
    </source>
</evidence>
<proteinExistence type="predicted"/>
<organism evidence="1 2">
    <name type="scientific">Cajanus cajan</name>
    <name type="common">Pigeon pea</name>
    <name type="synonym">Cajanus indicus</name>
    <dbReference type="NCBI Taxonomy" id="3821"/>
    <lineage>
        <taxon>Eukaryota</taxon>
        <taxon>Viridiplantae</taxon>
        <taxon>Streptophyta</taxon>
        <taxon>Embryophyta</taxon>
        <taxon>Tracheophyta</taxon>
        <taxon>Spermatophyta</taxon>
        <taxon>Magnoliopsida</taxon>
        <taxon>eudicotyledons</taxon>
        <taxon>Gunneridae</taxon>
        <taxon>Pentapetalae</taxon>
        <taxon>rosids</taxon>
        <taxon>fabids</taxon>
        <taxon>Fabales</taxon>
        <taxon>Fabaceae</taxon>
        <taxon>Papilionoideae</taxon>
        <taxon>50 kb inversion clade</taxon>
        <taxon>NPAAA clade</taxon>
        <taxon>indigoferoid/millettioid clade</taxon>
        <taxon>Phaseoleae</taxon>
        <taxon>Cajanus</taxon>
    </lineage>
</organism>
<gene>
    <name evidence="1" type="ORF">KK1_037961</name>
</gene>
<name>A0A151RE07_CAJCA</name>